<evidence type="ECO:0000313" key="5">
    <source>
        <dbReference type="Proteomes" id="UP000197424"/>
    </source>
</evidence>
<dbReference type="Proteomes" id="UP000197424">
    <property type="component" value="Chromosome"/>
</dbReference>
<reference evidence="3" key="3">
    <citation type="submission" date="2017-06" db="EMBL/GenBank/DDBJ databases">
        <authorList>
            <person name="Kim H.J."/>
            <person name="Triplett B.A."/>
        </authorList>
    </citation>
    <scope>NUCLEOTIDE SEQUENCE</scope>
    <source>
        <strain evidence="3">HLGZ1</strain>
    </source>
</reference>
<dbReference type="InterPro" id="IPR037108">
    <property type="entry name" value="TM1727-like_C_sf"/>
</dbReference>
<evidence type="ECO:0000313" key="3">
    <source>
        <dbReference type="EMBL" id="ASJ25461.1"/>
    </source>
</evidence>
<dbReference type="Pfam" id="PF10728">
    <property type="entry name" value="DUF2520"/>
    <property type="match status" value="1"/>
</dbReference>
<sequence length="288" mass="29869">MTTLKLNVAGAGKVGRVLARRWQQAGVAEIGGVCCRRSSSAEEAVEFIGAGQVCSLATLPAADLWLISVPDSQIAGVAQALAGRDNLTPALAVHASGALTAAVLAPLAERGWQTASAHPALSFAEPVRALATFEGTPVALEGMEDACQVLDPLLTAIGARPFLLSSEHKPRYHAACTIASNYVVTLADMAWRVAQEAGLDAETARDVLGPLASQSLVNAFQFGPATALTGPVVRGDSGTVALHLDELTDPLDEQAYRALGRLALRLAGGRLDAEHRDALSTLLAEPRG</sequence>
<dbReference type="RefSeq" id="WP_088861312.1">
    <property type="nucleotide sequence ID" value="NZ_CP022115.1"/>
</dbReference>
<dbReference type="Proteomes" id="UP001200247">
    <property type="component" value="Unassembled WGS sequence"/>
</dbReference>
<dbReference type="PANTHER" id="PTHR40459:SF1">
    <property type="entry name" value="CONSERVED HYPOTHETICAL ALANINE AND LEUCINE RICH PROTEIN"/>
    <property type="match status" value="1"/>
</dbReference>
<reference evidence="4 6" key="4">
    <citation type="submission" date="2021-10" db="EMBL/GenBank/DDBJ databases">
        <title>Whole-genome sequencing analysis of Laribacter hongkongensis: virulence gene profiles, carbohydrate-active enzyme prediction, and antimicrobial resistance characterization.</title>
        <authorList>
            <person name="Yuan P."/>
            <person name="Zhan Y."/>
            <person name="Chen D."/>
        </authorList>
    </citation>
    <scope>NUCLEOTIDE SEQUENCE [LARGE SCALE GENOMIC DNA]</scope>
    <source>
        <strain evidence="4 6">W67</strain>
    </source>
</reference>
<evidence type="ECO:0000313" key="4">
    <source>
        <dbReference type="EMBL" id="MCG9026238.1"/>
    </source>
</evidence>
<evidence type="ECO:0000259" key="2">
    <source>
        <dbReference type="Pfam" id="PF10728"/>
    </source>
</evidence>
<dbReference type="InterPro" id="IPR018931">
    <property type="entry name" value="DUF2520"/>
</dbReference>
<accession>A0A248LLV6</accession>
<feature type="domain" description="DUF2520" evidence="2">
    <location>
        <begin position="137"/>
        <end position="261"/>
    </location>
</feature>
<dbReference type="InterPro" id="IPR019665">
    <property type="entry name" value="OxRdtase/DH_put_Rossmann_dom"/>
</dbReference>
<dbReference type="OrthoDB" id="8650434at2"/>
<dbReference type="EMBL" id="JAJAXM010000016">
    <property type="protein sequence ID" value="MCG9026238.1"/>
    <property type="molecule type" value="Genomic_DNA"/>
</dbReference>
<feature type="domain" description="Putative oxidoreductase/dehydrogenase Rossmann-like" evidence="1">
    <location>
        <begin position="4"/>
        <end position="119"/>
    </location>
</feature>
<dbReference type="SUPFAM" id="SSF48179">
    <property type="entry name" value="6-phosphogluconate dehydrogenase C-terminal domain-like"/>
    <property type="match status" value="1"/>
</dbReference>
<proteinExistence type="predicted"/>
<evidence type="ECO:0000313" key="6">
    <source>
        <dbReference type="Proteomes" id="UP001200247"/>
    </source>
</evidence>
<dbReference type="PANTHER" id="PTHR40459">
    <property type="entry name" value="CONSERVED HYPOTHETICAL ALANINE AND LEUCINE RICH PROTEIN"/>
    <property type="match status" value="1"/>
</dbReference>
<protein>
    <submittedName>
        <fullName evidence="3 4">DUF2520 domain-containing protein</fullName>
    </submittedName>
</protein>
<dbReference type="AlphaFoldDB" id="A0A248LLV6"/>
<dbReference type="EMBL" id="CP022115">
    <property type="protein sequence ID" value="ASJ25461.1"/>
    <property type="molecule type" value="Genomic_DNA"/>
</dbReference>
<dbReference type="InterPro" id="IPR008927">
    <property type="entry name" value="6-PGluconate_DH-like_C_sf"/>
</dbReference>
<organism evidence="3 5">
    <name type="scientific">Laribacter hongkongensis</name>
    <dbReference type="NCBI Taxonomy" id="168471"/>
    <lineage>
        <taxon>Bacteria</taxon>
        <taxon>Pseudomonadati</taxon>
        <taxon>Pseudomonadota</taxon>
        <taxon>Betaproteobacteria</taxon>
        <taxon>Neisseriales</taxon>
        <taxon>Aquaspirillaceae</taxon>
        <taxon>Laribacter</taxon>
    </lineage>
</organism>
<name>A0A248LLV6_9NEIS</name>
<reference evidence="3" key="1">
    <citation type="journal article" date="2017" name="J. Antimicrob. Chemother.">
        <title>Emergence and genomic analysis of MDR Laribacter hongkongensis strain HLGZ1 from Guangzhou, China.</title>
        <authorList>
            <person name="Wu H.K."/>
            <person name="Chen J.H."/>
            <person name="Yang L."/>
            <person name="Li A.R."/>
            <person name="Su D.H."/>
            <person name="Lin Y.P."/>
            <person name="Chen D.Q."/>
        </authorList>
    </citation>
    <scope>NUCLEOTIDE SEQUENCE</scope>
    <source>
        <strain evidence="3">HLGZ1</strain>
    </source>
</reference>
<dbReference type="Gene3D" id="3.40.50.720">
    <property type="entry name" value="NAD(P)-binding Rossmann-like Domain"/>
    <property type="match status" value="1"/>
</dbReference>
<dbReference type="InterPro" id="IPR036291">
    <property type="entry name" value="NAD(P)-bd_dom_sf"/>
</dbReference>
<reference evidence="5" key="2">
    <citation type="submission" date="2017-06" db="EMBL/GenBank/DDBJ databases">
        <title>Whole genome sequence of Laribacter hongkongensis LHGZ1.</title>
        <authorList>
            <person name="Chen D."/>
            <person name="Wu H."/>
            <person name="Chen J."/>
        </authorList>
    </citation>
    <scope>NUCLEOTIDE SEQUENCE [LARGE SCALE GENOMIC DNA]</scope>
    <source>
        <strain evidence="5">LHGZ1</strain>
    </source>
</reference>
<gene>
    <name evidence="4" type="ORF">LH440_10070</name>
    <name evidence="3" type="ORF">LHGZ1_2630</name>
</gene>
<dbReference type="Gene3D" id="1.10.1040.20">
    <property type="entry name" value="ProC-like, C-terminal domain"/>
    <property type="match status" value="1"/>
</dbReference>
<evidence type="ECO:0000259" key="1">
    <source>
        <dbReference type="Pfam" id="PF10727"/>
    </source>
</evidence>
<dbReference type="SUPFAM" id="SSF51735">
    <property type="entry name" value="NAD(P)-binding Rossmann-fold domains"/>
    <property type="match status" value="1"/>
</dbReference>
<dbReference type="Pfam" id="PF10727">
    <property type="entry name" value="Rossmann-like"/>
    <property type="match status" value="1"/>
</dbReference>